<evidence type="ECO:0000313" key="3">
    <source>
        <dbReference type="Proteomes" id="UP001420932"/>
    </source>
</evidence>
<comment type="caution">
    <text evidence="2">The sequence shown here is derived from an EMBL/GenBank/DDBJ whole genome shotgun (WGS) entry which is preliminary data.</text>
</comment>
<dbReference type="InterPro" id="IPR013103">
    <property type="entry name" value="RVT_2"/>
</dbReference>
<dbReference type="Proteomes" id="UP001420932">
    <property type="component" value="Unassembled WGS sequence"/>
</dbReference>
<protein>
    <recommendedName>
        <fullName evidence="1">Reverse transcriptase Ty1/copia-type domain-containing protein</fullName>
    </recommendedName>
</protein>
<evidence type="ECO:0000313" key="2">
    <source>
        <dbReference type="EMBL" id="KAK9127700.1"/>
    </source>
</evidence>
<sequence length="79" mass="8906">MDDVLLTSSSTLDIQIVKEFLHHQLTIKDLGQAHYFLGLKLARSSYGLYVNQQKHVLDLLVDAGLSTYKFVAIPLSRDC</sequence>
<name>A0AAP0J641_9MAGN</name>
<dbReference type="Pfam" id="PF07727">
    <property type="entry name" value="RVT_2"/>
    <property type="match status" value="1"/>
</dbReference>
<proteinExistence type="predicted"/>
<keyword evidence="3" id="KW-1185">Reference proteome</keyword>
<dbReference type="AlphaFoldDB" id="A0AAP0J641"/>
<feature type="domain" description="Reverse transcriptase Ty1/copia-type" evidence="1">
    <location>
        <begin position="1"/>
        <end position="75"/>
    </location>
</feature>
<gene>
    <name evidence="2" type="ORF">Syun_016497</name>
</gene>
<organism evidence="2 3">
    <name type="scientific">Stephania yunnanensis</name>
    <dbReference type="NCBI Taxonomy" id="152371"/>
    <lineage>
        <taxon>Eukaryota</taxon>
        <taxon>Viridiplantae</taxon>
        <taxon>Streptophyta</taxon>
        <taxon>Embryophyta</taxon>
        <taxon>Tracheophyta</taxon>
        <taxon>Spermatophyta</taxon>
        <taxon>Magnoliopsida</taxon>
        <taxon>Ranunculales</taxon>
        <taxon>Menispermaceae</taxon>
        <taxon>Menispermoideae</taxon>
        <taxon>Cissampelideae</taxon>
        <taxon>Stephania</taxon>
    </lineage>
</organism>
<evidence type="ECO:0000259" key="1">
    <source>
        <dbReference type="Pfam" id="PF07727"/>
    </source>
</evidence>
<accession>A0AAP0J641</accession>
<reference evidence="2 3" key="1">
    <citation type="submission" date="2024-01" db="EMBL/GenBank/DDBJ databases">
        <title>Genome assemblies of Stephania.</title>
        <authorList>
            <person name="Yang L."/>
        </authorList>
    </citation>
    <scope>NUCLEOTIDE SEQUENCE [LARGE SCALE GENOMIC DNA]</scope>
    <source>
        <strain evidence="2">YNDBR</strain>
        <tissue evidence="2">Leaf</tissue>
    </source>
</reference>
<dbReference type="EMBL" id="JBBNAF010000007">
    <property type="protein sequence ID" value="KAK9127700.1"/>
    <property type="molecule type" value="Genomic_DNA"/>
</dbReference>